<dbReference type="EMBL" id="SRLO01002801">
    <property type="protein sequence ID" value="TNN32283.1"/>
    <property type="molecule type" value="Genomic_DNA"/>
</dbReference>
<protein>
    <submittedName>
        <fullName evidence="1">Uncharacterized protein</fullName>
    </submittedName>
</protein>
<name>A0A4Z2EU09_9TELE</name>
<dbReference type="AlphaFoldDB" id="A0A4Z2EU09"/>
<organism evidence="1 2">
    <name type="scientific">Liparis tanakae</name>
    <name type="common">Tanaka's snailfish</name>
    <dbReference type="NCBI Taxonomy" id="230148"/>
    <lineage>
        <taxon>Eukaryota</taxon>
        <taxon>Metazoa</taxon>
        <taxon>Chordata</taxon>
        <taxon>Craniata</taxon>
        <taxon>Vertebrata</taxon>
        <taxon>Euteleostomi</taxon>
        <taxon>Actinopterygii</taxon>
        <taxon>Neopterygii</taxon>
        <taxon>Teleostei</taxon>
        <taxon>Neoteleostei</taxon>
        <taxon>Acanthomorphata</taxon>
        <taxon>Eupercaria</taxon>
        <taxon>Perciformes</taxon>
        <taxon>Cottioidei</taxon>
        <taxon>Cottales</taxon>
        <taxon>Liparidae</taxon>
        <taxon>Liparis</taxon>
    </lineage>
</organism>
<gene>
    <name evidence="1" type="ORF">EYF80_057560</name>
</gene>
<keyword evidence="2" id="KW-1185">Reference proteome</keyword>
<proteinExistence type="predicted"/>
<sequence>MAHVIVEGVASGSGVLRARQAEPVGQWGITGAASAAGNHCPAGGGLLRGLGRRAFDVEP</sequence>
<reference evidence="1 2" key="1">
    <citation type="submission" date="2019-03" db="EMBL/GenBank/DDBJ databases">
        <title>First draft genome of Liparis tanakae, snailfish: a comprehensive survey of snailfish specific genes.</title>
        <authorList>
            <person name="Kim W."/>
            <person name="Song I."/>
            <person name="Jeong J.-H."/>
            <person name="Kim D."/>
            <person name="Kim S."/>
            <person name="Ryu S."/>
            <person name="Song J.Y."/>
            <person name="Lee S.K."/>
        </authorList>
    </citation>
    <scope>NUCLEOTIDE SEQUENCE [LARGE SCALE GENOMIC DNA]</scope>
    <source>
        <tissue evidence="1">Muscle</tissue>
    </source>
</reference>
<dbReference type="Proteomes" id="UP000314294">
    <property type="component" value="Unassembled WGS sequence"/>
</dbReference>
<evidence type="ECO:0000313" key="1">
    <source>
        <dbReference type="EMBL" id="TNN32283.1"/>
    </source>
</evidence>
<accession>A0A4Z2EU09</accession>
<evidence type="ECO:0000313" key="2">
    <source>
        <dbReference type="Proteomes" id="UP000314294"/>
    </source>
</evidence>
<comment type="caution">
    <text evidence="1">The sequence shown here is derived from an EMBL/GenBank/DDBJ whole genome shotgun (WGS) entry which is preliminary data.</text>
</comment>